<dbReference type="InterPro" id="IPR036186">
    <property type="entry name" value="Serpin_sf"/>
</dbReference>
<dbReference type="InterPro" id="IPR023795">
    <property type="entry name" value="Serpin_CS"/>
</dbReference>
<sequence length="153" mass="16794">MWWFQGPCASISTSLDINRSFSMYFYLPDKKDGLDNLVNKMTSTPGFVDNHTPTCRVKLGDFAIPKFKISFGFEASSAFEGSLVSEALYHKACVEIDEEGAEAAAATMFPVPRSITKASVDFVADHPFLFLIRENTTGTVLFAGQICDPSQSS</sequence>
<keyword evidence="4" id="KW-1185">Reference proteome</keyword>
<protein>
    <submittedName>
        <fullName evidence="2">(rape) hypothetical protein</fullName>
    </submittedName>
    <submittedName>
        <fullName evidence="3">BnaA09g11840D protein</fullName>
    </submittedName>
</protein>
<dbReference type="EMBL" id="LK032418">
    <property type="protein sequence ID" value="CDY38205.1"/>
    <property type="molecule type" value="Genomic_DNA"/>
</dbReference>
<dbReference type="Proteomes" id="UP000028999">
    <property type="component" value="Unassembled WGS sequence"/>
</dbReference>
<dbReference type="AlphaFoldDB" id="A0A078HI98"/>
<dbReference type="Pfam" id="PF00079">
    <property type="entry name" value="Serpin"/>
    <property type="match status" value="1"/>
</dbReference>
<dbReference type="OMA" id="HMISIGC"/>
<dbReference type="InterPro" id="IPR000215">
    <property type="entry name" value="Serpin_fam"/>
</dbReference>
<dbReference type="Proteomes" id="UP001295469">
    <property type="component" value="Chromosome A09"/>
</dbReference>
<dbReference type="STRING" id="3708.A0A078HI98"/>
<dbReference type="GO" id="GO:0004867">
    <property type="term" value="F:serine-type endopeptidase inhibitor activity"/>
    <property type="evidence" value="ECO:0007669"/>
    <property type="project" value="InterPro"/>
</dbReference>
<evidence type="ECO:0000313" key="2">
    <source>
        <dbReference type="EMBL" id="CAF2039596.1"/>
    </source>
</evidence>
<dbReference type="PROSITE" id="PS00284">
    <property type="entry name" value="SERPIN"/>
    <property type="match status" value="1"/>
</dbReference>
<dbReference type="EMBL" id="HG994363">
    <property type="protein sequence ID" value="CAF2039596.1"/>
    <property type="molecule type" value="Genomic_DNA"/>
</dbReference>
<dbReference type="PaxDb" id="3708-A0A078HI98"/>
<evidence type="ECO:0000313" key="4">
    <source>
        <dbReference type="Proteomes" id="UP000028999"/>
    </source>
</evidence>
<dbReference type="GO" id="GO:0005615">
    <property type="term" value="C:extracellular space"/>
    <property type="evidence" value="ECO:0007669"/>
    <property type="project" value="InterPro"/>
</dbReference>
<dbReference type="InterPro" id="IPR042185">
    <property type="entry name" value="Serpin_sf_2"/>
</dbReference>
<evidence type="ECO:0000259" key="1">
    <source>
        <dbReference type="Pfam" id="PF00079"/>
    </source>
</evidence>
<gene>
    <name evidence="3" type="primary">BnaA09g11840D</name>
    <name evidence="2" type="ORF">DARMORV10_A09P15120.1</name>
    <name evidence="3" type="ORF">GSBRNA2T00065526001</name>
</gene>
<reference evidence="3 4" key="1">
    <citation type="journal article" date="2014" name="Science">
        <title>Plant genetics. Early allopolyploid evolution in the post-Neolithic Brassica napus oilseed genome.</title>
        <authorList>
            <person name="Chalhoub B."/>
            <person name="Denoeud F."/>
            <person name="Liu S."/>
            <person name="Parkin I.A."/>
            <person name="Tang H."/>
            <person name="Wang X."/>
            <person name="Chiquet J."/>
            <person name="Belcram H."/>
            <person name="Tong C."/>
            <person name="Samans B."/>
            <person name="Correa M."/>
            <person name="Da Silva C."/>
            <person name="Just J."/>
            <person name="Falentin C."/>
            <person name="Koh C.S."/>
            <person name="Le Clainche I."/>
            <person name="Bernard M."/>
            <person name="Bento P."/>
            <person name="Noel B."/>
            <person name="Labadie K."/>
            <person name="Alberti A."/>
            <person name="Charles M."/>
            <person name="Arnaud D."/>
            <person name="Guo H."/>
            <person name="Daviaud C."/>
            <person name="Alamery S."/>
            <person name="Jabbari K."/>
            <person name="Zhao M."/>
            <person name="Edger P.P."/>
            <person name="Chelaifa H."/>
            <person name="Tack D."/>
            <person name="Lassalle G."/>
            <person name="Mestiri I."/>
            <person name="Schnel N."/>
            <person name="Le Paslier M.C."/>
            <person name="Fan G."/>
            <person name="Renault V."/>
            <person name="Bayer P.E."/>
            <person name="Golicz A.A."/>
            <person name="Manoli S."/>
            <person name="Lee T.H."/>
            <person name="Thi V.H."/>
            <person name="Chalabi S."/>
            <person name="Hu Q."/>
            <person name="Fan C."/>
            <person name="Tollenaere R."/>
            <person name="Lu Y."/>
            <person name="Battail C."/>
            <person name="Shen J."/>
            <person name="Sidebottom C.H."/>
            <person name="Wang X."/>
            <person name="Canaguier A."/>
            <person name="Chauveau A."/>
            <person name="Berard A."/>
            <person name="Deniot G."/>
            <person name="Guan M."/>
            <person name="Liu Z."/>
            <person name="Sun F."/>
            <person name="Lim Y.P."/>
            <person name="Lyons E."/>
            <person name="Town C.D."/>
            <person name="Bancroft I."/>
            <person name="Wang X."/>
            <person name="Meng J."/>
            <person name="Ma J."/>
            <person name="Pires J.C."/>
            <person name="King G.J."/>
            <person name="Brunel D."/>
            <person name="Delourme R."/>
            <person name="Renard M."/>
            <person name="Aury J.M."/>
            <person name="Adams K.L."/>
            <person name="Batley J."/>
            <person name="Snowdon R.J."/>
            <person name="Tost J."/>
            <person name="Edwards D."/>
            <person name="Zhou Y."/>
            <person name="Hua W."/>
            <person name="Sharpe A.G."/>
            <person name="Paterson A.H."/>
            <person name="Guan C."/>
            <person name="Wincker P."/>
        </authorList>
    </citation>
    <scope>NUCLEOTIDE SEQUENCE [LARGE SCALE GENOMIC DNA]</scope>
    <source>
        <strain evidence="4">cv. Darmor-bzh</strain>
    </source>
</reference>
<dbReference type="PANTHER" id="PTHR11461">
    <property type="entry name" value="SERINE PROTEASE INHIBITOR, SERPIN"/>
    <property type="match status" value="1"/>
</dbReference>
<proteinExistence type="predicted"/>
<dbReference type="PANTHER" id="PTHR11461:SF347">
    <property type="entry name" value="SERINE PROTEASE INHIBITOR (SERPIN) FAMILY PROTEIN-RELATED"/>
    <property type="match status" value="1"/>
</dbReference>
<feature type="domain" description="Serpin" evidence="1">
    <location>
        <begin position="81"/>
        <end position="149"/>
    </location>
</feature>
<evidence type="ECO:0000313" key="3">
    <source>
        <dbReference type="EMBL" id="CDY38205.1"/>
    </source>
</evidence>
<organism evidence="3 4">
    <name type="scientific">Brassica napus</name>
    <name type="common">Rape</name>
    <dbReference type="NCBI Taxonomy" id="3708"/>
    <lineage>
        <taxon>Eukaryota</taxon>
        <taxon>Viridiplantae</taxon>
        <taxon>Streptophyta</taxon>
        <taxon>Embryophyta</taxon>
        <taxon>Tracheophyta</taxon>
        <taxon>Spermatophyta</taxon>
        <taxon>Magnoliopsida</taxon>
        <taxon>eudicotyledons</taxon>
        <taxon>Gunneridae</taxon>
        <taxon>Pentapetalae</taxon>
        <taxon>rosids</taxon>
        <taxon>malvids</taxon>
        <taxon>Brassicales</taxon>
        <taxon>Brassicaceae</taxon>
        <taxon>Brassiceae</taxon>
        <taxon>Brassica</taxon>
    </lineage>
</organism>
<dbReference type="InterPro" id="IPR023796">
    <property type="entry name" value="Serpin_dom"/>
</dbReference>
<dbReference type="Gramene" id="CDY38205">
    <property type="protein sequence ID" value="CDY38205"/>
    <property type="gene ID" value="GSBRNA2T00065526001"/>
</dbReference>
<accession>A0A078HI98</accession>
<dbReference type="Gene3D" id="2.30.39.10">
    <property type="entry name" value="Alpha-1-antitrypsin, domain 1"/>
    <property type="match status" value="2"/>
</dbReference>
<name>A0A078HI98_BRANA</name>
<dbReference type="SUPFAM" id="SSF56574">
    <property type="entry name" value="Serpins"/>
    <property type="match status" value="1"/>
</dbReference>
<reference evidence="3" key="2">
    <citation type="submission" date="2014-06" db="EMBL/GenBank/DDBJ databases">
        <authorList>
            <person name="Genoscope - CEA"/>
        </authorList>
    </citation>
    <scope>NUCLEOTIDE SEQUENCE</scope>
</reference>
<reference evidence="2" key="3">
    <citation type="submission" date="2021-01" db="EMBL/GenBank/DDBJ databases">
        <authorList>
            <consortium name="Genoscope - CEA"/>
            <person name="William W."/>
        </authorList>
    </citation>
    <scope>NUCLEOTIDE SEQUENCE</scope>
</reference>